<gene>
    <name evidence="2" type="ORF">TAV2_LOCUS20429</name>
</gene>
<dbReference type="PANTHER" id="PTHR46410">
    <property type="entry name" value="AT-RICH INTERACTIVE DOMAIN-CONTAINING PROTEIN 2"/>
    <property type="match status" value="1"/>
</dbReference>
<dbReference type="AlphaFoldDB" id="A0AAU9SVA3"/>
<dbReference type="SMART" id="SM00501">
    <property type="entry name" value="BRIGHT"/>
    <property type="match status" value="1"/>
</dbReference>
<dbReference type="Pfam" id="PF01388">
    <property type="entry name" value="ARID"/>
    <property type="match status" value="1"/>
</dbReference>
<reference evidence="2 3" key="1">
    <citation type="submission" date="2022-03" db="EMBL/GenBank/DDBJ databases">
        <authorList>
            <person name="Nunn A."/>
            <person name="Chopra R."/>
            <person name="Nunn A."/>
            <person name="Contreras Garrido A."/>
        </authorList>
    </citation>
    <scope>NUCLEOTIDE SEQUENCE [LARGE SCALE GENOMIC DNA]</scope>
</reference>
<dbReference type="CDD" id="cd00167">
    <property type="entry name" value="SANT"/>
    <property type="match status" value="1"/>
</dbReference>
<dbReference type="GO" id="GO:0003677">
    <property type="term" value="F:DNA binding"/>
    <property type="evidence" value="ECO:0007669"/>
    <property type="project" value="InterPro"/>
</dbReference>
<dbReference type="SMART" id="SM01014">
    <property type="entry name" value="ARID"/>
    <property type="match status" value="1"/>
</dbReference>
<protein>
    <recommendedName>
        <fullName evidence="1">ARID domain-containing protein</fullName>
    </recommendedName>
</protein>
<accession>A0AAU9SVA3</accession>
<dbReference type="CDD" id="cd16100">
    <property type="entry name" value="ARID"/>
    <property type="match status" value="1"/>
</dbReference>
<dbReference type="Proteomes" id="UP000836841">
    <property type="component" value="Chromosome 6"/>
</dbReference>
<evidence type="ECO:0000313" key="2">
    <source>
        <dbReference type="EMBL" id="CAH2071197.1"/>
    </source>
</evidence>
<name>A0AAU9SVA3_THLAR</name>
<dbReference type="EMBL" id="OU466862">
    <property type="protein sequence ID" value="CAH2071197.1"/>
    <property type="molecule type" value="Genomic_DNA"/>
</dbReference>
<evidence type="ECO:0000313" key="3">
    <source>
        <dbReference type="Proteomes" id="UP000836841"/>
    </source>
</evidence>
<dbReference type="PANTHER" id="PTHR46410:SF18">
    <property type="entry name" value="AT-RICH INTERACTIVE DOMAIN-CONTAINING PROTEIN 2"/>
    <property type="match status" value="1"/>
</dbReference>
<sequence>MAGWSSFNNGSCSYIDVEIEVVDECEVRLKRLFDQALLIFLEEEGKSRPLPAVLGEGKKVDLFKLFLLVREREGFDSVSSKGLWESVVEKLGLDCSVSPSLRLIYSKYLARMEKWAVEKSRAVSWDTRDGNKKGCHEGMLHELGDGFKGLLENGNCRKRNRGLVFGCNHVEESGSEFERSSKRLVDCGLEDDEEEVGMSCDDEEEEEDLDLSLEKEETLQGMLKWLTSVATCPHNPTIGVIPHWLKWKECAGKNECWIKVARAKNALLVQRDNSDIRFQNSPLLLGHQTIHHSMYEDDRKSTGRLRYSIRRTHLSRPCSSSSYTNGSPVSNERTDLIAGTSRTRTDLVAGTSGAADLQVYSNAITEPNKPEFPRRYVAVGRHYQARVDEWTGSGLDSDTKWLGTRIWPLVNEEALDHRTDLIGKGRPDCCSCDILLSGYVECIRFHIAEKRMELKRDLGDVFFHWRFNQMGEEVSLRWSESEEKKFKKLMVSDPESFWKNAVKCFRGKKREQLVSYYFNVFLINRRRYQNRVTPRHIDSDDEGAFGSVGNGFGRDAVSSFGSDIMICSMNTQCDDDFE</sequence>
<dbReference type="InterPro" id="IPR001606">
    <property type="entry name" value="ARID_dom"/>
</dbReference>
<dbReference type="SUPFAM" id="SSF46774">
    <property type="entry name" value="ARID-like"/>
    <property type="match status" value="1"/>
</dbReference>
<dbReference type="InterPro" id="IPR001005">
    <property type="entry name" value="SANT/Myb"/>
</dbReference>
<organism evidence="2 3">
    <name type="scientific">Thlaspi arvense</name>
    <name type="common">Field penny-cress</name>
    <dbReference type="NCBI Taxonomy" id="13288"/>
    <lineage>
        <taxon>Eukaryota</taxon>
        <taxon>Viridiplantae</taxon>
        <taxon>Streptophyta</taxon>
        <taxon>Embryophyta</taxon>
        <taxon>Tracheophyta</taxon>
        <taxon>Spermatophyta</taxon>
        <taxon>Magnoliopsida</taxon>
        <taxon>eudicotyledons</taxon>
        <taxon>Gunneridae</taxon>
        <taxon>Pentapetalae</taxon>
        <taxon>rosids</taxon>
        <taxon>malvids</taxon>
        <taxon>Brassicales</taxon>
        <taxon>Brassicaceae</taxon>
        <taxon>Thlaspideae</taxon>
        <taxon>Thlaspi</taxon>
    </lineage>
</organism>
<proteinExistence type="predicted"/>
<feature type="domain" description="ARID" evidence="1">
    <location>
        <begin position="27"/>
        <end position="117"/>
    </location>
</feature>
<dbReference type="Gene3D" id="1.10.150.60">
    <property type="entry name" value="ARID DNA-binding domain"/>
    <property type="match status" value="1"/>
</dbReference>
<dbReference type="PROSITE" id="PS51011">
    <property type="entry name" value="ARID"/>
    <property type="match status" value="1"/>
</dbReference>
<keyword evidence="3" id="KW-1185">Reference proteome</keyword>
<evidence type="ECO:0000259" key="1">
    <source>
        <dbReference type="PROSITE" id="PS51011"/>
    </source>
</evidence>
<dbReference type="InterPro" id="IPR036431">
    <property type="entry name" value="ARID_dom_sf"/>
</dbReference>